<dbReference type="Pfam" id="PF13639">
    <property type="entry name" value="zf-RING_2"/>
    <property type="match status" value="1"/>
</dbReference>
<evidence type="ECO:0000259" key="18">
    <source>
        <dbReference type="PROSITE" id="PS50089"/>
    </source>
</evidence>
<dbReference type="GO" id="GO:0061630">
    <property type="term" value="F:ubiquitin protein ligase activity"/>
    <property type="evidence" value="ECO:0007669"/>
    <property type="project" value="UniProtKB-UniRule"/>
</dbReference>
<dbReference type="InterPro" id="IPR001841">
    <property type="entry name" value="Znf_RING"/>
</dbReference>
<evidence type="ECO:0000256" key="4">
    <source>
        <dbReference type="ARBA" id="ARBA00007997"/>
    </source>
</evidence>
<evidence type="ECO:0000313" key="20">
    <source>
        <dbReference type="EMBL" id="KAK0386027.1"/>
    </source>
</evidence>
<dbReference type="InterPro" id="IPR054476">
    <property type="entry name" value="Ltn1_N"/>
</dbReference>
<dbReference type="PROSITE" id="PS50089">
    <property type="entry name" value="ZF_RING_2"/>
    <property type="match status" value="1"/>
</dbReference>
<dbReference type="InterPro" id="IPR039795">
    <property type="entry name" value="LTN1/Rkr1"/>
</dbReference>
<evidence type="ECO:0000256" key="2">
    <source>
        <dbReference type="ARBA" id="ARBA00004514"/>
    </source>
</evidence>
<proteinExistence type="inferred from homology"/>
<comment type="pathway">
    <text evidence="3 16">Protein modification; protein ubiquitination.</text>
</comment>
<evidence type="ECO:0000256" key="5">
    <source>
        <dbReference type="ARBA" id="ARBA00012483"/>
    </source>
</evidence>
<dbReference type="InterPro" id="IPR011016">
    <property type="entry name" value="Znf_RING-CH"/>
</dbReference>
<dbReference type="PANTHER" id="PTHR12389:SF0">
    <property type="entry name" value="E3 UBIQUITIN-PROTEIN LIGASE LISTERIN"/>
    <property type="match status" value="1"/>
</dbReference>
<dbReference type="Pfam" id="PF22999">
    <property type="entry name" value="LTN1_E3_ligase_6th"/>
    <property type="match status" value="1"/>
</dbReference>
<keyword evidence="21" id="KW-1185">Reference proteome</keyword>
<dbReference type="CDD" id="cd16491">
    <property type="entry name" value="RING-CH-C4HC3_LTN1"/>
    <property type="match status" value="1"/>
</dbReference>
<comment type="caution">
    <text evidence="20">The sequence shown here is derived from an EMBL/GenBank/DDBJ whole genome shotgun (WGS) entry which is preliminary data.</text>
</comment>
<comment type="function">
    <text evidence="16">E3 ubiquitin-protein ligase. Component of the ribosome quality control complex (RQC), a ribosome-associated complex that mediates ubiquitination and extraction of incompletely synthesized nascent chains for proteasomal degradation.</text>
</comment>
<evidence type="ECO:0000256" key="11">
    <source>
        <dbReference type="ARBA" id="ARBA00022771"/>
    </source>
</evidence>
<dbReference type="FunFam" id="3.30.40.10:FF:000038">
    <property type="entry name" value="E3 ubiquitin-protein ligase listerin"/>
    <property type="match status" value="1"/>
</dbReference>
<dbReference type="InterPro" id="IPR054478">
    <property type="entry name" value="LTN1_UBC"/>
</dbReference>
<evidence type="ECO:0000256" key="16">
    <source>
        <dbReference type="RuleBase" id="RU367090"/>
    </source>
</evidence>
<keyword evidence="9 16" id="KW-0479">Metal-binding</keyword>
<dbReference type="InterPro" id="IPR057030">
    <property type="entry name" value="TPR_Rkr-1"/>
</dbReference>
<dbReference type="SUPFAM" id="SSF57850">
    <property type="entry name" value="RING/U-box"/>
    <property type="match status" value="1"/>
</dbReference>
<dbReference type="Pfam" id="PF23280">
    <property type="entry name" value="TPR_26"/>
    <property type="match status" value="1"/>
</dbReference>
<comment type="catalytic activity">
    <reaction evidence="1 16">
        <text>S-ubiquitinyl-[E2 ubiquitin-conjugating enzyme]-L-cysteine + [acceptor protein]-L-lysine = [E2 ubiquitin-conjugating enzyme]-L-cysteine + N(6)-ubiquitinyl-[acceptor protein]-L-lysine.</text>
        <dbReference type="EC" id="2.3.2.27"/>
    </reaction>
</comment>
<evidence type="ECO:0000256" key="6">
    <source>
        <dbReference type="ARBA" id="ARBA00017157"/>
    </source>
</evidence>
<evidence type="ECO:0000256" key="14">
    <source>
        <dbReference type="ARBA" id="ARBA00055150"/>
    </source>
</evidence>
<keyword evidence="7" id="KW-0963">Cytoplasm</keyword>
<evidence type="ECO:0000256" key="17">
    <source>
        <dbReference type="SAM" id="MobiDB-lite"/>
    </source>
</evidence>
<dbReference type="PANTHER" id="PTHR12389">
    <property type="entry name" value="ZINC FINGER PROTEIN 294"/>
    <property type="match status" value="1"/>
</dbReference>
<dbReference type="Pfam" id="PF22958">
    <property type="entry name" value="Ltn1_1st"/>
    <property type="match status" value="1"/>
</dbReference>
<comment type="subunit">
    <text evidence="16">Component of the ribosome quality control complex (RQC).</text>
</comment>
<gene>
    <name evidence="20" type="ORF">NLU13_5864</name>
</gene>
<dbReference type="GO" id="GO:0008270">
    <property type="term" value="F:zinc ion binding"/>
    <property type="evidence" value="ECO:0007669"/>
    <property type="project" value="UniProtKB-KW"/>
</dbReference>
<evidence type="ECO:0000256" key="9">
    <source>
        <dbReference type="ARBA" id="ARBA00022723"/>
    </source>
</evidence>
<dbReference type="EMBL" id="JAPDFR010000005">
    <property type="protein sequence ID" value="KAK0386027.1"/>
    <property type="molecule type" value="Genomic_DNA"/>
</dbReference>
<feature type="region of interest" description="Disordered" evidence="17">
    <location>
        <begin position="1"/>
        <end position="20"/>
    </location>
</feature>
<evidence type="ECO:0000256" key="7">
    <source>
        <dbReference type="ARBA" id="ARBA00022490"/>
    </source>
</evidence>
<dbReference type="InterPro" id="IPR016024">
    <property type="entry name" value="ARM-type_fold"/>
</dbReference>
<keyword evidence="12 16" id="KW-0833">Ubl conjugation pathway</keyword>
<evidence type="ECO:0000256" key="10">
    <source>
        <dbReference type="ARBA" id="ARBA00022737"/>
    </source>
</evidence>
<evidence type="ECO:0000256" key="3">
    <source>
        <dbReference type="ARBA" id="ARBA00004906"/>
    </source>
</evidence>
<evidence type="ECO:0000259" key="19">
    <source>
        <dbReference type="PROSITE" id="PS51292"/>
    </source>
</evidence>
<dbReference type="PROSITE" id="PS51292">
    <property type="entry name" value="ZF_RING_CH"/>
    <property type="match status" value="1"/>
</dbReference>
<dbReference type="SMART" id="SM01197">
    <property type="entry name" value="FANCL_C"/>
    <property type="match status" value="1"/>
</dbReference>
<dbReference type="Proteomes" id="UP001175261">
    <property type="component" value="Unassembled WGS sequence"/>
</dbReference>
<sequence length="1621" mass="179633">MKRSGQATRPGPGGQHNLSTRFSSFSIQHSTLSYLAEPPSFSSVSNPHVVVMLKNVLKKDSTTKGRALEELIGYVQEVKEEVEDALLDVWVQVYPRISIDNARRVRELSHNLQLELLKSGRKRMERRLSAIVASWVAGSFDRDRVVARAANVGLTSFLDTPEKLKAFWLKCQSQILAYAIEAIRETPDTLSDERTTTAEDADAKYYRVIYAALCLGAGLLQKVPADSLSTFQAQYEEYLRDDIWGLIEARDPSVRKALCNLMLICLDRDLLYVDTKLTRLTFVTGGLRASHAGTALEYVQALTKLTNLKPEIWNAVEGKKSPFSRLCLFIAKGSQGSPPKFWEQLDSLLQVLPCAAEGHVTFEHASELIGSILSGISNREEPRTNTAFAWKCYIDTAKRLLPRLPATDQLRFATDKLFPLFERFLFSPPESKVAIPLGPNAMGIFVEAHNALAKSSAETRTALINEWDKLAATFCTNIAGVLPEVSKEFRPSQDGISEEGRRWFGLIGELHRADVDGSGPSSIVAEPSAKVITQCFQLLKNRNLKPYGVARILEFALSNSNHLFEGDLGSQCVDFLSSVPGNDMQLMVDSHSAASLISSLHLMRVTSTHGPMASEVWNAWIKLILEKPPSASRTKAITSMISSTDLAGRVQESSALQSEILRQTCQESRETTPNWDLLDAAIQHHALNAPTFNAIAVELLQSIDEDKASLLSTLTALEKLVEAGPSTFVENESLNTALIRHLIGLKDAQDTNVSSKASKIRSILDKGSGITLLPIVNLIQQNLDSAGPQCLSIELLAQQAHDALEAGASSVDIFPSTNSFIRSFAPFLERTINPSMAIMNLTGDILLFVSPSEGPGMRRPPARDSKGRSIPVRMALYVCHLLNNGQKLSTLPEKFQIELLYLQALVAQMVSDDISLNTHDGLWLSLDSHESLSQAEWLVSTSRRHFLALTESCTDWSVSAEAQSNIMPQVVDFLAKQATNLTPTALHSSRVLGDVFQSVVEKSGIPTQWEQDFLGGDALKAVPEKAALAASVLSGMSIVLRPVKSVNTFCNRLVSEIAGAKAPTERSAIVLSLMTLCGSVYDAGALPIPSNRVVFAVKQITDWFEDGPELSPEFATACLRCLGQLLPCIQEVYGSFWEKTLQYCVKSWEKARQHSLSSILPLLHASLKLTKSLEEIEDMNDDLTEALTVFAKQKGPALVDLLRLDRDGHSQPSDIVDRLLCREVDKLSTGQLPEPEELYGLVASDSEIVQTAAFTMLHRMIPEQQPQKSVGLLLDKIDARLPDELLSLLLDAPTLEQYSDEVLATFPLSVRGYLLSWKLIFDTYAASPFTIRMGLTDGLEDDNIVNPLLDFMFDVLGHSAGYPLKLDKEQITRAHIRDFDIKQADAESEEKSMHWLLSHLFYLTLKYLPGLFRRWFQDCRSKQTKMAVESWTETFFSPLVVEDALDDVQTWVDGTEFDAPGEAEVVVKVSKSGKEIFVSYEIDESQGGLSIKLPNNFPVDGVTVKGTRRVAVDERKWQNWIMTTQGVITFSNSNIINGIQAFRRNLTGALQGHTECAICYSVISSDQRVPEKNCSQCKNLFHRLCLYKWFQTSNNNTCPLCRTPINFAGASGLKRRKREEL</sequence>
<dbReference type="GO" id="GO:0043023">
    <property type="term" value="F:ribosomal large subunit binding"/>
    <property type="evidence" value="ECO:0007669"/>
    <property type="project" value="TreeGrafter"/>
</dbReference>
<dbReference type="Pfam" id="PF23009">
    <property type="entry name" value="UBC_like"/>
    <property type="match status" value="1"/>
</dbReference>
<keyword evidence="13 16" id="KW-0862">Zinc</keyword>
<dbReference type="GO" id="GO:0005829">
    <property type="term" value="C:cytosol"/>
    <property type="evidence" value="ECO:0007669"/>
    <property type="project" value="UniProtKB-SubCell"/>
</dbReference>
<reference evidence="20" key="1">
    <citation type="submission" date="2022-10" db="EMBL/GenBank/DDBJ databases">
        <title>Determination and structural analysis of whole genome sequence of Sarocladium strictum F4-1.</title>
        <authorList>
            <person name="Hu L."/>
            <person name="Jiang Y."/>
        </authorList>
    </citation>
    <scope>NUCLEOTIDE SEQUENCE</scope>
    <source>
        <strain evidence="20">F4-1</strain>
    </source>
</reference>
<feature type="domain" description="RING-CH-type" evidence="19">
    <location>
        <begin position="1548"/>
        <end position="1608"/>
    </location>
</feature>
<keyword evidence="10" id="KW-0677">Repeat</keyword>
<evidence type="ECO:0000256" key="15">
    <source>
        <dbReference type="PROSITE-ProRule" id="PRU00175"/>
    </source>
</evidence>
<evidence type="ECO:0000256" key="8">
    <source>
        <dbReference type="ARBA" id="ARBA00022679"/>
    </source>
</evidence>
<name>A0AA39L6L2_SARSR</name>
<evidence type="ECO:0000313" key="21">
    <source>
        <dbReference type="Proteomes" id="UP001175261"/>
    </source>
</evidence>
<feature type="domain" description="RING-type" evidence="18">
    <location>
        <begin position="1556"/>
        <end position="1602"/>
    </location>
</feature>
<dbReference type="SMART" id="SM00184">
    <property type="entry name" value="RING"/>
    <property type="match status" value="1"/>
</dbReference>
<dbReference type="GO" id="GO:1990112">
    <property type="term" value="C:RQC complex"/>
    <property type="evidence" value="ECO:0007669"/>
    <property type="project" value="UniProtKB-UniRule"/>
</dbReference>
<comment type="subcellular location">
    <subcellularLocation>
        <location evidence="2">Cytoplasm</location>
        <location evidence="2">Cytosol</location>
    </subcellularLocation>
</comment>
<dbReference type="GO" id="GO:0072344">
    <property type="term" value="P:rescue of stalled ribosome"/>
    <property type="evidence" value="ECO:0007669"/>
    <property type="project" value="UniProtKB-UniRule"/>
</dbReference>
<dbReference type="InterPro" id="IPR054477">
    <property type="entry name" value="LTN1_E3_ligase_6th"/>
</dbReference>
<dbReference type="GO" id="GO:1990116">
    <property type="term" value="P:ribosome-associated ubiquitin-dependent protein catabolic process"/>
    <property type="evidence" value="ECO:0007669"/>
    <property type="project" value="UniProtKB-UniRule"/>
</dbReference>
<evidence type="ECO:0000256" key="12">
    <source>
        <dbReference type="ARBA" id="ARBA00022786"/>
    </source>
</evidence>
<dbReference type="EC" id="2.3.2.27" evidence="5 16"/>
<dbReference type="Gene3D" id="3.30.40.10">
    <property type="entry name" value="Zinc/RING finger domain, C3HC4 (zinc finger)"/>
    <property type="match status" value="1"/>
</dbReference>
<evidence type="ECO:0000256" key="1">
    <source>
        <dbReference type="ARBA" id="ARBA00000900"/>
    </source>
</evidence>
<evidence type="ECO:0000256" key="13">
    <source>
        <dbReference type="ARBA" id="ARBA00022833"/>
    </source>
</evidence>
<comment type="similarity">
    <text evidence="4 16">Belongs to the LTN1 family.</text>
</comment>
<keyword evidence="8 16" id="KW-0808">Transferase</keyword>
<dbReference type="InterPro" id="IPR039804">
    <property type="entry name" value="RING-CH-C4HC3_LTN1"/>
</dbReference>
<dbReference type="SMART" id="SM00744">
    <property type="entry name" value="RINGv"/>
    <property type="match status" value="1"/>
</dbReference>
<dbReference type="SUPFAM" id="SSF48371">
    <property type="entry name" value="ARM repeat"/>
    <property type="match status" value="1"/>
</dbReference>
<protein>
    <recommendedName>
        <fullName evidence="6 16">E3 ubiquitin-protein ligase listerin</fullName>
        <ecNumber evidence="5 16">2.3.2.27</ecNumber>
    </recommendedName>
    <alternativeName>
        <fullName evidence="16">RING-type E3 ubiquitin transferase listerin</fullName>
    </alternativeName>
</protein>
<accession>A0AA39L6L2</accession>
<keyword evidence="11 15" id="KW-0863">Zinc-finger</keyword>
<organism evidence="20 21">
    <name type="scientific">Sarocladium strictum</name>
    <name type="common">Black bundle disease fungus</name>
    <name type="synonym">Acremonium strictum</name>
    <dbReference type="NCBI Taxonomy" id="5046"/>
    <lineage>
        <taxon>Eukaryota</taxon>
        <taxon>Fungi</taxon>
        <taxon>Dikarya</taxon>
        <taxon>Ascomycota</taxon>
        <taxon>Pezizomycotina</taxon>
        <taxon>Sordariomycetes</taxon>
        <taxon>Hypocreomycetidae</taxon>
        <taxon>Hypocreales</taxon>
        <taxon>Sarocladiaceae</taxon>
        <taxon>Sarocladium</taxon>
    </lineage>
</organism>
<dbReference type="InterPro" id="IPR013083">
    <property type="entry name" value="Znf_RING/FYVE/PHD"/>
</dbReference>
<comment type="function">
    <text evidence="14">E3 ubiquitin-protein ligase component of the ribosome quality control complex (RQC), a ribosome-associated complex that mediates ubiquitination and extraction of incompletely synthesized nascent chains for proteasomal degradation. Mediates ubiquitination of proteins derived from mRNAs lacking stop codons (non-stop proteins) and other translation arrest products induced by poly-lysine sequences and tandem rare codons. Ubiquitination leads to CDC48 recruitment for extraction and degradation of the incomplete translation product. May indirectly play a role in chromatin function and transcription.</text>
</comment>